<protein>
    <submittedName>
        <fullName evidence="3">N-domain protein</fullName>
    </submittedName>
</protein>
<sequence>MSSKKQKKNLRKPLTGSKKTLKKNISDDFDSEFYTKSVLDKIIKKKPKNKKEYFKNKSKKKFIGSDDNDINNESQSDFESESQSDSENKLDNELDSESKKITSKNHNKNKFSIILPKGKRQQLCKTNDNNINNIIFQDIYKNTKSRYVYGQYGDFVVIIDYQTSYINISKLCIQAGKDFNDWIKLKCNNDMVNVIERVLKSTDTITKIKIDLKTGPNEIRGTYIHPIIVPIIMSWCNPNYAMEFGKIVNSHLINEFRRESDLYKKIDKKIIKV</sequence>
<name>A0ABM7NU39_9VIRU</name>
<organism evidence="3 4">
    <name type="scientific">Cotonvirus japonicus</name>
    <dbReference type="NCBI Taxonomy" id="2811091"/>
    <lineage>
        <taxon>Viruses</taxon>
        <taxon>Varidnaviria</taxon>
        <taxon>Bamfordvirae</taxon>
        <taxon>Nucleocytoviricota</taxon>
        <taxon>Megaviricetes</taxon>
        <taxon>Imitervirales</taxon>
        <taxon>Mimiviridae</taxon>
        <taxon>Megamimivirinae</taxon>
        <taxon>Cotonvirus</taxon>
        <taxon>Cotonvirus japonicum</taxon>
    </lineage>
</organism>
<evidence type="ECO:0000313" key="4">
    <source>
        <dbReference type="Proteomes" id="UP001321479"/>
    </source>
</evidence>
<evidence type="ECO:0000259" key="2">
    <source>
        <dbReference type="PROSITE" id="PS51301"/>
    </source>
</evidence>
<dbReference type="Proteomes" id="UP001321479">
    <property type="component" value="Segment"/>
</dbReference>
<evidence type="ECO:0000313" key="3">
    <source>
        <dbReference type="EMBL" id="BCS83577.1"/>
    </source>
</evidence>
<reference evidence="3 4" key="1">
    <citation type="submission" date="2021-02" db="EMBL/GenBank/DDBJ databases">
        <title>Cotonvirus japonicus, which uses Golgi apparatus of host cells for its virion factory, phylogenetically links tailed tupanvirus and icosahedral mimivirus.</title>
        <authorList>
            <person name="Takahashi H."/>
            <person name="Fukaya S."/>
            <person name="Song C."/>
            <person name="Murata K."/>
            <person name="Takemura M."/>
        </authorList>
    </citation>
    <scope>NUCLEOTIDE SEQUENCE [LARGE SCALE GENOMIC DNA]</scope>
</reference>
<feature type="compositionally biased region" description="Basic and acidic residues" evidence="1">
    <location>
        <begin position="86"/>
        <end position="100"/>
    </location>
</feature>
<dbReference type="RefSeq" id="YP_010842185.1">
    <property type="nucleotide sequence ID" value="NC_079139.1"/>
</dbReference>
<dbReference type="InterPro" id="IPR018004">
    <property type="entry name" value="KilA/APSES_HTH"/>
</dbReference>
<dbReference type="GeneID" id="80558782"/>
<feature type="region of interest" description="Disordered" evidence="1">
    <location>
        <begin position="1"/>
        <end position="21"/>
    </location>
</feature>
<accession>A0ABM7NU39</accession>
<feature type="compositionally biased region" description="Basic residues" evidence="1">
    <location>
        <begin position="1"/>
        <end position="11"/>
    </location>
</feature>
<feature type="compositionally biased region" description="Acidic residues" evidence="1">
    <location>
        <begin position="66"/>
        <end position="84"/>
    </location>
</feature>
<dbReference type="Pfam" id="PF04383">
    <property type="entry name" value="KilA-N"/>
    <property type="match status" value="1"/>
</dbReference>
<proteinExistence type="predicted"/>
<dbReference type="InterPro" id="IPR017880">
    <property type="entry name" value="KilA_N"/>
</dbReference>
<feature type="region of interest" description="Disordered" evidence="1">
    <location>
        <begin position="54"/>
        <end position="101"/>
    </location>
</feature>
<keyword evidence="4" id="KW-1185">Reference proteome</keyword>
<dbReference type="PROSITE" id="PS51301">
    <property type="entry name" value="KILA_N"/>
    <property type="match status" value="1"/>
</dbReference>
<evidence type="ECO:0000256" key="1">
    <source>
        <dbReference type="SAM" id="MobiDB-lite"/>
    </source>
</evidence>
<dbReference type="EMBL" id="AP024483">
    <property type="protein sequence ID" value="BCS83577.1"/>
    <property type="molecule type" value="Genomic_DNA"/>
</dbReference>
<feature type="domain" description="KilA-N" evidence="2">
    <location>
        <begin position="146"/>
        <end position="251"/>
    </location>
</feature>